<dbReference type="Proteomes" id="UP000245697">
    <property type="component" value="Unassembled WGS sequence"/>
</dbReference>
<gene>
    <name evidence="1" type="ORF">BC793_106149</name>
</gene>
<accession>A0A316FJ43</accession>
<protein>
    <submittedName>
        <fullName evidence="1">Uncharacterized protein</fullName>
    </submittedName>
</protein>
<reference evidence="1 2" key="1">
    <citation type="submission" date="2018-05" db="EMBL/GenBank/DDBJ databases">
        <title>Genomic Encyclopedia of Archaeal and Bacterial Type Strains, Phase II (KMG-II): from individual species to whole genera.</title>
        <authorList>
            <person name="Goeker M."/>
        </authorList>
    </citation>
    <scope>NUCLEOTIDE SEQUENCE [LARGE SCALE GENOMIC DNA]</scope>
    <source>
        <strain evidence="1 2">DSM 45184</strain>
    </source>
</reference>
<dbReference type="EMBL" id="QGGR01000006">
    <property type="protein sequence ID" value="PWK48122.1"/>
    <property type="molecule type" value="Genomic_DNA"/>
</dbReference>
<evidence type="ECO:0000313" key="2">
    <source>
        <dbReference type="Proteomes" id="UP000245697"/>
    </source>
</evidence>
<dbReference type="RefSeq" id="WP_146246293.1">
    <property type="nucleotide sequence ID" value="NZ_BONA01000039.1"/>
</dbReference>
<comment type="caution">
    <text evidence="1">The sequence shown here is derived from an EMBL/GenBank/DDBJ whole genome shotgun (WGS) entry which is preliminary data.</text>
</comment>
<proteinExistence type="predicted"/>
<dbReference type="OrthoDB" id="3283087at2"/>
<organism evidence="1 2">
    <name type="scientific">Actinoplanes xinjiangensis</name>
    <dbReference type="NCBI Taxonomy" id="512350"/>
    <lineage>
        <taxon>Bacteria</taxon>
        <taxon>Bacillati</taxon>
        <taxon>Actinomycetota</taxon>
        <taxon>Actinomycetes</taxon>
        <taxon>Micromonosporales</taxon>
        <taxon>Micromonosporaceae</taxon>
        <taxon>Actinoplanes</taxon>
    </lineage>
</organism>
<evidence type="ECO:0000313" key="1">
    <source>
        <dbReference type="EMBL" id="PWK48122.1"/>
    </source>
</evidence>
<dbReference type="AlphaFoldDB" id="A0A316FJ43"/>
<keyword evidence="2" id="KW-1185">Reference proteome</keyword>
<name>A0A316FJ43_9ACTN</name>
<sequence length="343" mass="38359">MEFSDPNWRKERLARQTGRMHAELLASGLPVYTLVPESRPAEERFGGLEVFDGTVTAIHLVYPASTPEGPWADVETARWTGLQIGPASLRLALEHHVRRGGDRFSELTWTESSASLSVDGHRIGAQWLRAGRRWWALRGEHSGIEITLIGRDWHPETLAVETVADPMPILRRLPDDRPAYQAVPSAPGAGPLPADLRREPHRALADAVLHNTAAHAAWQADGGPAPQLPTWWSELWRTAVQRQMQLSGQPEVEAAAAVRGMTSQLAGLFHEFEWFRSDAELRRRAITEILFYSTGLGADVSSRTAQDDWHRFTTADVDPDSRAIANERWITAWQSWASSKRQV</sequence>